<evidence type="ECO:0000256" key="4">
    <source>
        <dbReference type="ARBA" id="ARBA00023242"/>
    </source>
</evidence>
<feature type="compositionally biased region" description="Basic and acidic residues" evidence="6">
    <location>
        <begin position="450"/>
        <end position="469"/>
    </location>
</feature>
<dbReference type="RefSeq" id="XP_007774213.1">
    <property type="nucleotide sequence ID" value="XM_007776023.1"/>
</dbReference>
<keyword evidence="2" id="KW-0677">Repeat</keyword>
<dbReference type="SUPFAM" id="SSF54928">
    <property type="entry name" value="RNA-binding domain, RBD"/>
    <property type="match status" value="4"/>
</dbReference>
<feature type="compositionally biased region" description="Acidic residues" evidence="6">
    <location>
        <begin position="543"/>
        <end position="560"/>
    </location>
</feature>
<feature type="compositionally biased region" description="Basic and acidic residues" evidence="6">
    <location>
        <begin position="1089"/>
        <end position="1098"/>
    </location>
</feature>
<dbReference type="OMA" id="DTSTAKH"/>
<dbReference type="KEGG" id="cput:CONPUDRAFT_147133"/>
<feature type="domain" description="RRM" evidence="7">
    <location>
        <begin position="580"/>
        <end position="651"/>
    </location>
</feature>
<dbReference type="EMBL" id="JH711588">
    <property type="protein sequence ID" value="EIW75494.1"/>
    <property type="molecule type" value="Genomic_DNA"/>
</dbReference>
<feature type="compositionally biased region" description="Gly residues" evidence="6">
    <location>
        <begin position="1022"/>
        <end position="1037"/>
    </location>
</feature>
<feature type="region of interest" description="Disordered" evidence="6">
    <location>
        <begin position="402"/>
        <end position="579"/>
    </location>
</feature>
<dbReference type="InterPro" id="IPR012677">
    <property type="entry name" value="Nucleotide-bd_a/b_plait_sf"/>
</dbReference>
<dbReference type="GO" id="GO:0005730">
    <property type="term" value="C:nucleolus"/>
    <property type="evidence" value="ECO:0007669"/>
    <property type="project" value="TreeGrafter"/>
</dbReference>
<feature type="compositionally biased region" description="Acidic residues" evidence="6">
    <location>
        <begin position="493"/>
        <end position="502"/>
    </location>
</feature>
<gene>
    <name evidence="8" type="ORF">CONPUDRAFT_147133</name>
</gene>
<evidence type="ECO:0000256" key="5">
    <source>
        <dbReference type="PROSITE-ProRule" id="PRU00176"/>
    </source>
</evidence>
<comment type="subcellular location">
    <subcellularLocation>
        <location evidence="1">Nucleus</location>
    </subcellularLocation>
</comment>
<keyword evidence="4" id="KW-0539">Nucleus</keyword>
<evidence type="ECO:0000256" key="6">
    <source>
        <dbReference type="SAM" id="MobiDB-lite"/>
    </source>
</evidence>
<dbReference type="Proteomes" id="UP000053558">
    <property type="component" value="Unassembled WGS sequence"/>
</dbReference>
<dbReference type="InterPro" id="IPR035979">
    <property type="entry name" value="RBD_domain_sf"/>
</dbReference>
<dbReference type="InterPro" id="IPR034808">
    <property type="entry name" value="Nop4p_RRM3"/>
</dbReference>
<feature type="domain" description="RRM" evidence="7">
    <location>
        <begin position="30"/>
        <end position="110"/>
    </location>
</feature>
<dbReference type="OrthoDB" id="267048at2759"/>
<evidence type="ECO:0000259" key="7">
    <source>
        <dbReference type="PROSITE" id="PS50102"/>
    </source>
</evidence>
<dbReference type="PANTHER" id="PTHR48039:SF5">
    <property type="entry name" value="RNA-BINDING PROTEIN 28"/>
    <property type="match status" value="1"/>
</dbReference>
<dbReference type="PROSITE" id="PS50102">
    <property type="entry name" value="RRM"/>
    <property type="match status" value="3"/>
</dbReference>
<feature type="compositionally biased region" description="Acidic residues" evidence="6">
    <location>
        <begin position="439"/>
        <end position="449"/>
    </location>
</feature>
<feature type="compositionally biased region" description="Acidic residues" evidence="6">
    <location>
        <begin position="518"/>
        <end position="532"/>
    </location>
</feature>
<reference evidence="9" key="1">
    <citation type="journal article" date="2012" name="Science">
        <title>The Paleozoic origin of enzymatic lignin decomposition reconstructed from 31 fungal genomes.</title>
        <authorList>
            <person name="Floudas D."/>
            <person name="Binder M."/>
            <person name="Riley R."/>
            <person name="Barry K."/>
            <person name="Blanchette R.A."/>
            <person name="Henrissat B."/>
            <person name="Martinez A.T."/>
            <person name="Otillar R."/>
            <person name="Spatafora J.W."/>
            <person name="Yadav J.S."/>
            <person name="Aerts A."/>
            <person name="Benoit I."/>
            <person name="Boyd A."/>
            <person name="Carlson A."/>
            <person name="Copeland A."/>
            <person name="Coutinho P.M."/>
            <person name="de Vries R.P."/>
            <person name="Ferreira P."/>
            <person name="Findley K."/>
            <person name="Foster B."/>
            <person name="Gaskell J."/>
            <person name="Glotzer D."/>
            <person name="Gorecki P."/>
            <person name="Heitman J."/>
            <person name="Hesse C."/>
            <person name="Hori C."/>
            <person name="Igarashi K."/>
            <person name="Jurgens J.A."/>
            <person name="Kallen N."/>
            <person name="Kersten P."/>
            <person name="Kohler A."/>
            <person name="Kuees U."/>
            <person name="Kumar T.K.A."/>
            <person name="Kuo A."/>
            <person name="LaButti K."/>
            <person name="Larrondo L.F."/>
            <person name="Lindquist E."/>
            <person name="Ling A."/>
            <person name="Lombard V."/>
            <person name="Lucas S."/>
            <person name="Lundell T."/>
            <person name="Martin R."/>
            <person name="McLaughlin D.J."/>
            <person name="Morgenstern I."/>
            <person name="Morin E."/>
            <person name="Murat C."/>
            <person name="Nagy L.G."/>
            <person name="Nolan M."/>
            <person name="Ohm R.A."/>
            <person name="Patyshakuliyeva A."/>
            <person name="Rokas A."/>
            <person name="Ruiz-Duenas F.J."/>
            <person name="Sabat G."/>
            <person name="Salamov A."/>
            <person name="Samejima M."/>
            <person name="Schmutz J."/>
            <person name="Slot J.C."/>
            <person name="St John F."/>
            <person name="Stenlid J."/>
            <person name="Sun H."/>
            <person name="Sun S."/>
            <person name="Syed K."/>
            <person name="Tsang A."/>
            <person name="Wiebenga A."/>
            <person name="Young D."/>
            <person name="Pisabarro A."/>
            <person name="Eastwood D.C."/>
            <person name="Martin F."/>
            <person name="Cullen D."/>
            <person name="Grigoriev I.V."/>
            <person name="Hibbett D.S."/>
        </authorList>
    </citation>
    <scope>NUCLEOTIDE SEQUENCE [LARGE SCALE GENOMIC DNA]</scope>
    <source>
        <strain evidence="9">RWD-64-598 SS2</strain>
    </source>
</reference>
<dbReference type="InterPro" id="IPR000504">
    <property type="entry name" value="RRM_dom"/>
</dbReference>
<dbReference type="GO" id="GO:0003729">
    <property type="term" value="F:mRNA binding"/>
    <property type="evidence" value="ECO:0007669"/>
    <property type="project" value="TreeGrafter"/>
</dbReference>
<protein>
    <recommendedName>
        <fullName evidence="7">RRM domain-containing protein</fullName>
    </recommendedName>
</protein>
<dbReference type="GeneID" id="19202283"/>
<feature type="compositionally biased region" description="Low complexity" evidence="6">
    <location>
        <begin position="507"/>
        <end position="517"/>
    </location>
</feature>
<dbReference type="PANTHER" id="PTHR48039">
    <property type="entry name" value="RNA-BINDING MOTIF PROTEIN 14B"/>
    <property type="match status" value="1"/>
</dbReference>
<feature type="region of interest" description="Disordered" evidence="6">
    <location>
        <begin position="1015"/>
        <end position="1121"/>
    </location>
</feature>
<feature type="compositionally biased region" description="Low complexity" evidence="6">
    <location>
        <begin position="118"/>
        <end position="131"/>
    </location>
</feature>
<feature type="compositionally biased region" description="Basic and acidic residues" evidence="6">
    <location>
        <begin position="953"/>
        <end position="970"/>
    </location>
</feature>
<feature type="compositionally biased region" description="Acidic residues" evidence="6">
    <location>
        <begin position="327"/>
        <end position="357"/>
    </location>
</feature>
<evidence type="ECO:0000256" key="3">
    <source>
        <dbReference type="ARBA" id="ARBA00022884"/>
    </source>
</evidence>
<feature type="compositionally biased region" description="Basic and acidic residues" evidence="6">
    <location>
        <begin position="108"/>
        <end position="117"/>
    </location>
</feature>
<feature type="compositionally biased region" description="Low complexity" evidence="6">
    <location>
        <begin position="359"/>
        <end position="369"/>
    </location>
</feature>
<keyword evidence="3 5" id="KW-0694">RNA-binding</keyword>
<feature type="compositionally biased region" description="Low complexity" evidence="6">
    <location>
        <begin position="304"/>
        <end position="315"/>
    </location>
</feature>
<feature type="compositionally biased region" description="Basic and acidic residues" evidence="6">
    <location>
        <begin position="802"/>
        <end position="818"/>
    </location>
</feature>
<feature type="domain" description="RRM" evidence="7">
    <location>
        <begin position="270"/>
        <end position="419"/>
    </location>
</feature>
<name>A0A5M3M9F7_CONPW</name>
<feature type="compositionally biased region" description="Basic and acidic residues" evidence="6">
    <location>
        <begin position="533"/>
        <end position="542"/>
    </location>
</feature>
<evidence type="ECO:0000256" key="2">
    <source>
        <dbReference type="ARBA" id="ARBA00022737"/>
    </source>
</evidence>
<dbReference type="CDD" id="cd12676">
    <property type="entry name" value="RRM3_Nop4p"/>
    <property type="match status" value="1"/>
</dbReference>
<dbReference type="InterPro" id="IPR051945">
    <property type="entry name" value="RRM_MRD1_RNA_proc_ribogen"/>
</dbReference>
<organism evidence="8 9">
    <name type="scientific">Coniophora puteana (strain RWD-64-598)</name>
    <name type="common">Brown rot fungus</name>
    <dbReference type="NCBI Taxonomy" id="741705"/>
    <lineage>
        <taxon>Eukaryota</taxon>
        <taxon>Fungi</taxon>
        <taxon>Dikarya</taxon>
        <taxon>Basidiomycota</taxon>
        <taxon>Agaricomycotina</taxon>
        <taxon>Agaricomycetes</taxon>
        <taxon>Agaricomycetidae</taxon>
        <taxon>Boletales</taxon>
        <taxon>Coniophorineae</taxon>
        <taxon>Coniophoraceae</taxon>
        <taxon>Coniophora</taxon>
    </lineage>
</organism>
<evidence type="ECO:0000313" key="8">
    <source>
        <dbReference type="EMBL" id="EIW75494.1"/>
    </source>
</evidence>
<dbReference type="Pfam" id="PF00076">
    <property type="entry name" value="RRM_1"/>
    <property type="match status" value="3"/>
</dbReference>
<feature type="compositionally biased region" description="Basic residues" evidence="6">
    <location>
        <begin position="1106"/>
        <end position="1115"/>
    </location>
</feature>
<keyword evidence="9" id="KW-1185">Reference proteome</keyword>
<evidence type="ECO:0000313" key="9">
    <source>
        <dbReference type="Proteomes" id="UP000053558"/>
    </source>
</evidence>
<comment type="caution">
    <text evidence="8">The sequence shown here is derived from an EMBL/GenBank/DDBJ whole genome shotgun (WGS) entry which is preliminary data.</text>
</comment>
<feature type="compositionally biased region" description="Basic and acidic residues" evidence="6">
    <location>
        <begin position="481"/>
        <end position="492"/>
    </location>
</feature>
<evidence type="ECO:0000256" key="1">
    <source>
        <dbReference type="ARBA" id="ARBA00004123"/>
    </source>
</evidence>
<feature type="region of interest" description="Disordered" evidence="6">
    <location>
        <begin position="303"/>
        <end position="372"/>
    </location>
</feature>
<sequence length="1285" mass="140157">MSETLLGKRKERATGDDAQPSTEPKSEHGSTLFVSNLPYTATSTDLQTLFSDLAPVRSAFVVTEQGTGVSKGVGYVAFSAREGAQVALDSVNEEGIVLDGRKLRVTWADKKPKEKPKASVSAAPQPSSSKPRPQKTPYAQKPKDSDAIRTIVISGLPAGLDSKTLWKKLRKYPGAENPRFPLTRDDGSEDASSAHVLFDSPAYAQDAVNKLHAHIYKGALLSVVLKKRLDTVSTTAQPAVSSSSSKTIAYQLTPGDAEPSAPTPAPSRASRLIVRNLPFDISTQDLRALFLPYGPIHSIDLPLAAPSPSTSSPTKSRTKAKPKEASDDSSDDSEDDAHESDGDNDDESVKEEQEQQDEAFPSAPAPAKSARSKGFAFVWMLSRPDAQKALDALNGTRVRAGLAQDLARGKQMRKKDRREEEKRKRGVVGVKKEEGAEGGVEEVKEEEGEKDAMDVDEKEEEGGKGKPGERTIAVDWALSKGRWEEEKARLEVNAEEQGDVEMEPAASGSESGSSGSESDSDGEDVEEDEDDELGVHDGHSGSEDEEDEDEDGEDEDDEDARSDGGAQQSRPQLPSTDVGTTLFVRNIPFEATEDELRTLFRAFGPLRYARITVDTATGRSRGTGFACFWNREDADAVLERADAIRKETEGTDDKQPNPNAKRDHRVLPSILTADPSAPLTRGLVLHSRTLDVVRAVTRESAAKLAADGVRAREKADKRNMYLLREGVILPNMPAASSLTPAEVDKRTKSFDARRVLLRSNPALYVSRTRLSVRQIPLYVSERGLRRLAVHAMRTFEKEVKAGHREGLNEDEKEVREGDAGFGGEGEDAAAGVKPEEGASGDEGGDGKKKVLRKSKAKFLKDGPVKQSKIVRQAERVDAVTGRLRSRGYGFVEMRTHADALRVLRWANNNPAVGVLARRFWADELRGIIKLGTAGLKGKAPDAASGKGGKKKGEKSGEDGEDEGKKDEADARLKRLKDELERIEHELEAGKEGKDGKNTLIVEFSIENVQVVKRRAVREQDSRGGGGGQSSGTGAGHGGSRERRGPPQHRAAGKHDKKTKKEDRDEGKERPPKKRRMSGASEHASPGKKPKADGKEKTDPNIASIIGRKRKERKGHQVSATTGDDLDASKVETSFLAPLRLLTLRTHYFSVLGPKIADMSAYRMPLSVQLEVYYAFQAQDYISVLKAFLAVYDWSKCSAAKNALRLSVTTSSLVINIDREINLIWLNLGRTYSYGLSHITGKLRYGGIFLSVLLAYITVQVSLQTPIPLKCKLLFFTQTLFQPTVV</sequence>
<dbReference type="FunFam" id="3.30.70.330:FF:000406">
    <property type="entry name" value="Related to Nucleolar protein NOP4"/>
    <property type="match status" value="1"/>
</dbReference>
<feature type="compositionally biased region" description="Basic and acidic residues" evidence="6">
    <location>
        <begin position="1"/>
        <end position="15"/>
    </location>
</feature>
<dbReference type="SMART" id="SM00360">
    <property type="entry name" value="RRM"/>
    <property type="match status" value="5"/>
</dbReference>
<accession>A0A5M3M9F7</accession>
<proteinExistence type="predicted"/>
<feature type="compositionally biased region" description="Polar residues" evidence="6">
    <location>
        <begin position="565"/>
        <end position="579"/>
    </location>
</feature>
<feature type="region of interest" description="Disordered" evidence="6">
    <location>
        <begin position="108"/>
        <end position="143"/>
    </location>
</feature>
<feature type="region of interest" description="Disordered" evidence="6">
    <location>
        <begin position="935"/>
        <end position="970"/>
    </location>
</feature>
<feature type="compositionally biased region" description="Basic and acidic residues" evidence="6">
    <location>
        <begin position="1058"/>
        <end position="1069"/>
    </location>
</feature>
<dbReference type="Gene3D" id="3.30.70.330">
    <property type="match status" value="5"/>
</dbReference>
<feature type="region of interest" description="Disordered" evidence="6">
    <location>
        <begin position="802"/>
        <end position="849"/>
    </location>
</feature>
<feature type="region of interest" description="Disordered" evidence="6">
    <location>
        <begin position="1"/>
        <end position="31"/>
    </location>
</feature>